<dbReference type="InterPro" id="IPR013583">
    <property type="entry name" value="MCTP_C"/>
</dbReference>
<evidence type="ECO:0000256" key="1">
    <source>
        <dbReference type="ARBA" id="ARBA00004141"/>
    </source>
</evidence>
<keyword evidence="4" id="KW-0677">Repeat</keyword>
<evidence type="ECO:0000256" key="3">
    <source>
        <dbReference type="ARBA" id="ARBA00022723"/>
    </source>
</evidence>
<accession>A0A564Z9U1</accession>
<dbReference type="Gene3D" id="2.60.40.150">
    <property type="entry name" value="C2 domain"/>
    <property type="match status" value="3"/>
</dbReference>
<sequence>MSDIDDLDYSTQLDSNSYQYSYEPPGTPSTSLLKSPTTRTLPDRMDRKHRRSVSEQIFNIRERLHKRGTVEKNADCEVEHETESGSLKEVYSMTGGSLGGWDYINRSGNSVFFNDFSPFERAEDNSMQPQSPLGKYGGHFKHALKRTVRKALNSSRTDDEEIPDGSLNESSTVARDTRHRYKKSSGERKRYQRRGSVNADFTEGRNRSDSDTEDSDSISMNAADSEEQAGDYQRKQSRIRVSLADLFSRMKRTMSVPSVYEENPSMSENCILTIRGAELKEKVNCSVHVYYMDKLISRSGFSGETNCPVWNKRIIFPFSSTEEPLELQIIEKHKVRADKLIGRAYIYLRRDEAMCSYRAPIKYFSLRKGSTQILGTLYVGTIIETGFLSSFDDSTIFDIQEGSEMPDEMASAMTSRSYTRKYRIHNRLAKKLASHGYRPHLHRSKKRHPTQKSKETLYESTIHSDSTFFFSPYEVTNRYLEGKGDIPEANIPWHPFFDWPGQRSLELPMMAVQRRCPARFWELRIPKIPWPIEFLLPMTRLCFSTANLVDSLDVGDTVKVTKIVESGFVNIYLVGARGLRSMPQVEMVPGIGTDDKSSPGTVGMMPTGSMIGGGTVSSSVGMSAMGPGVSVASSETKAASLVALHWAAKSLTLQPSPQIEFTYGSEKRSSSVVKNNNNPDFLEEFEFQVKNGSPGFVRIIVYDRETQPGTGGIPRSSIMGETLIDLTDMPLEVTQKMELQLLRNSTEARLLMFVTLTGLTTAARSPIQTRVQLSPPISNISPNSMASSPRTQLSITEFDDVSRNSQDGRSEDDEKTDMPNLPPNFLQLVSDHFSFKKSFKNYQDIGWMRLKICSAMGLGGKSTNGRIEIFCVVDMLNTHLRTQSIIKRKNPTWNRCFVIPLSDIHGIMKITVIEVEKNKAETIGGLAIHPLRVDNGGSKWYALKTPDLRGPTKGSILLEINVFFNQFKAALKSFTPMEPRYRSLAKKQKEIRRHDLRLLQQRFEHVKPLLELIRWFGRMLDDWWLWKNPIHSILGLIGYQLLVYYFQPFFIPLYMIIILLKNSVYNRESVDSIFRGLKNNKNSAQLASPHEHEIYKHQYEILEQCAINRNRIVDLQRQSEELTDYDSLDQGDSITDGSKQLLAALQDLDRIDSFNFTLPDLPNDYVNEEEEKAPVPVKSEGKKSMRTRYTGIKETVTRIFEIVEKTASFYERIEGLFNWRIPWVSSLAVIILLILTIILFFVPIKYLFMLWGLNKFTKAILRPNAIRHNEVVDFLSRVPDLIEAAELTEYRPDAFKIAHKGKTHKS</sequence>
<dbReference type="SUPFAM" id="SSF49562">
    <property type="entry name" value="C2 domain (Calcium/lipid-binding domain, CaLB)"/>
    <property type="match status" value="3"/>
</dbReference>
<feature type="compositionally biased region" description="Basic and acidic residues" evidence="8">
    <location>
        <begin position="800"/>
        <end position="809"/>
    </location>
</feature>
<protein>
    <recommendedName>
        <fullName evidence="10">C2 domain-containing protein</fullName>
    </recommendedName>
</protein>
<keyword evidence="2 9" id="KW-0812">Transmembrane</keyword>
<feature type="domain" description="C2" evidence="10">
    <location>
        <begin position="621"/>
        <end position="741"/>
    </location>
</feature>
<evidence type="ECO:0000256" key="8">
    <source>
        <dbReference type="SAM" id="MobiDB-lite"/>
    </source>
</evidence>
<feature type="compositionally biased region" description="Polar residues" evidence="8">
    <location>
        <begin position="9"/>
        <end position="20"/>
    </location>
</feature>
<evidence type="ECO:0000256" key="4">
    <source>
        <dbReference type="ARBA" id="ARBA00022737"/>
    </source>
</evidence>
<dbReference type="GO" id="GO:0030672">
    <property type="term" value="C:synaptic vesicle membrane"/>
    <property type="evidence" value="ECO:0007669"/>
    <property type="project" value="TreeGrafter"/>
</dbReference>
<dbReference type="Pfam" id="PF08372">
    <property type="entry name" value="PRT_C"/>
    <property type="match status" value="1"/>
</dbReference>
<feature type="domain" description="C2" evidence="10">
    <location>
        <begin position="250"/>
        <end position="361"/>
    </location>
</feature>
<feature type="compositionally biased region" description="Low complexity" evidence="8">
    <location>
        <begin position="28"/>
        <end position="40"/>
    </location>
</feature>
<feature type="region of interest" description="Disordered" evidence="8">
    <location>
        <begin position="1"/>
        <end position="52"/>
    </location>
</feature>
<dbReference type="PROSITE" id="PS50004">
    <property type="entry name" value="C2"/>
    <property type="match status" value="3"/>
</dbReference>
<feature type="region of interest" description="Disordered" evidence="8">
    <location>
        <begin position="773"/>
        <end position="821"/>
    </location>
</feature>
<dbReference type="Pfam" id="PF00168">
    <property type="entry name" value="C2"/>
    <property type="match status" value="3"/>
</dbReference>
<evidence type="ECO:0000256" key="2">
    <source>
        <dbReference type="ARBA" id="ARBA00022692"/>
    </source>
</evidence>
<keyword evidence="3" id="KW-0479">Metal-binding</keyword>
<keyword evidence="6 9" id="KW-1133">Transmembrane helix</keyword>
<organism evidence="11 12">
    <name type="scientific">Hymenolepis diminuta</name>
    <name type="common">Rat tapeworm</name>
    <dbReference type="NCBI Taxonomy" id="6216"/>
    <lineage>
        <taxon>Eukaryota</taxon>
        <taxon>Metazoa</taxon>
        <taxon>Spiralia</taxon>
        <taxon>Lophotrochozoa</taxon>
        <taxon>Platyhelminthes</taxon>
        <taxon>Cestoda</taxon>
        <taxon>Eucestoda</taxon>
        <taxon>Cyclophyllidea</taxon>
        <taxon>Hymenolepididae</taxon>
        <taxon>Hymenolepis</taxon>
    </lineage>
</organism>
<evidence type="ECO:0000256" key="5">
    <source>
        <dbReference type="ARBA" id="ARBA00022837"/>
    </source>
</evidence>
<keyword evidence="12" id="KW-1185">Reference proteome</keyword>
<dbReference type="PANTHER" id="PTHR45911:SF4">
    <property type="entry name" value="MULTIPLE C2 AND TRANSMEMBRANE DOMAIN-CONTAINING PROTEIN"/>
    <property type="match status" value="1"/>
</dbReference>
<evidence type="ECO:0000313" key="11">
    <source>
        <dbReference type="EMBL" id="VUZ56267.1"/>
    </source>
</evidence>
<keyword evidence="5" id="KW-0106">Calcium</keyword>
<keyword evidence="7 9" id="KW-0472">Membrane</keyword>
<feature type="compositionally biased region" description="Low complexity" evidence="8">
    <location>
        <begin position="774"/>
        <end position="789"/>
    </location>
</feature>
<feature type="domain" description="C2" evidence="10">
    <location>
        <begin position="827"/>
        <end position="941"/>
    </location>
</feature>
<dbReference type="Proteomes" id="UP000321570">
    <property type="component" value="Unassembled WGS sequence"/>
</dbReference>
<name>A0A564Z9U1_HYMDI</name>
<dbReference type="EMBL" id="CABIJS010000701">
    <property type="protein sequence ID" value="VUZ56267.1"/>
    <property type="molecule type" value="Genomic_DNA"/>
</dbReference>
<evidence type="ECO:0000256" key="7">
    <source>
        <dbReference type="ARBA" id="ARBA00023136"/>
    </source>
</evidence>
<evidence type="ECO:0000256" key="6">
    <source>
        <dbReference type="ARBA" id="ARBA00022989"/>
    </source>
</evidence>
<reference evidence="11 12" key="1">
    <citation type="submission" date="2019-07" db="EMBL/GenBank/DDBJ databases">
        <authorList>
            <person name="Jastrzebski P J."/>
            <person name="Paukszto L."/>
            <person name="Jastrzebski P J."/>
        </authorList>
    </citation>
    <scope>NUCLEOTIDE SEQUENCE [LARGE SCALE GENOMIC DNA]</scope>
    <source>
        <strain evidence="11 12">WMS-il1</strain>
    </source>
</reference>
<dbReference type="InterPro" id="IPR000008">
    <property type="entry name" value="C2_dom"/>
</dbReference>
<dbReference type="PANTHER" id="PTHR45911">
    <property type="entry name" value="C2 DOMAIN-CONTAINING PROTEIN"/>
    <property type="match status" value="1"/>
</dbReference>
<dbReference type="GO" id="GO:0005509">
    <property type="term" value="F:calcium ion binding"/>
    <property type="evidence" value="ECO:0007669"/>
    <property type="project" value="TreeGrafter"/>
</dbReference>
<feature type="transmembrane region" description="Helical" evidence="9">
    <location>
        <begin position="1042"/>
        <end position="1060"/>
    </location>
</feature>
<evidence type="ECO:0000313" key="12">
    <source>
        <dbReference type="Proteomes" id="UP000321570"/>
    </source>
</evidence>
<proteinExistence type="predicted"/>
<gene>
    <name evidence="11" type="ORF">WMSIL1_LOCUS13949</name>
</gene>
<evidence type="ECO:0000259" key="10">
    <source>
        <dbReference type="PROSITE" id="PS50004"/>
    </source>
</evidence>
<dbReference type="InterPro" id="IPR035892">
    <property type="entry name" value="C2_domain_sf"/>
</dbReference>
<evidence type="ECO:0000256" key="9">
    <source>
        <dbReference type="SAM" id="Phobius"/>
    </source>
</evidence>
<feature type="transmembrane region" description="Helical" evidence="9">
    <location>
        <begin position="1221"/>
        <end position="1244"/>
    </location>
</feature>
<comment type="subcellular location">
    <subcellularLocation>
        <location evidence="1">Membrane</location>
        <topology evidence="1">Multi-pass membrane protein</topology>
    </subcellularLocation>
</comment>
<dbReference type="GO" id="GO:0046928">
    <property type="term" value="P:regulation of neurotransmitter secretion"/>
    <property type="evidence" value="ECO:0007669"/>
    <property type="project" value="TreeGrafter"/>
</dbReference>
<dbReference type="SMART" id="SM00239">
    <property type="entry name" value="C2"/>
    <property type="match status" value="3"/>
</dbReference>
<feature type="region of interest" description="Disordered" evidence="8">
    <location>
        <begin position="151"/>
        <end position="235"/>
    </location>
</feature>